<reference evidence="7 8" key="1">
    <citation type="submission" date="2013-05" db="EMBL/GenBank/DDBJ databases">
        <title>Drechslerella stenobrocha genome reveals carnivorous origination and mechanical trapping mechanism of predatory fungi.</title>
        <authorList>
            <person name="Liu X."/>
            <person name="Zhang W."/>
            <person name="Liu K."/>
        </authorList>
    </citation>
    <scope>NUCLEOTIDE SEQUENCE [LARGE SCALE GENOMIC DNA]</scope>
    <source>
        <strain evidence="7 8">248</strain>
    </source>
</reference>
<dbReference type="InterPro" id="IPR011545">
    <property type="entry name" value="DEAD/DEAH_box_helicase_dom"/>
</dbReference>
<feature type="region of interest" description="Disordered" evidence="5">
    <location>
        <begin position="364"/>
        <end position="383"/>
    </location>
</feature>
<keyword evidence="2 4" id="KW-0378">Hydrolase</keyword>
<comment type="catalytic activity">
    <reaction evidence="4">
        <text>ATP + H2O = ADP + phosphate + H(+)</text>
        <dbReference type="Rhea" id="RHEA:13065"/>
        <dbReference type="ChEBI" id="CHEBI:15377"/>
        <dbReference type="ChEBI" id="CHEBI:15378"/>
        <dbReference type="ChEBI" id="CHEBI:30616"/>
        <dbReference type="ChEBI" id="CHEBI:43474"/>
        <dbReference type="ChEBI" id="CHEBI:456216"/>
        <dbReference type="EC" id="3.6.4.13"/>
    </reaction>
</comment>
<evidence type="ECO:0000256" key="3">
    <source>
        <dbReference type="ARBA" id="ARBA00022840"/>
    </source>
</evidence>
<dbReference type="PROSITE" id="PS51192">
    <property type="entry name" value="HELICASE_ATP_BIND_1"/>
    <property type="match status" value="1"/>
</dbReference>
<proteinExistence type="inferred from homology"/>
<accession>W7I6Z4</accession>
<dbReference type="EMBL" id="KI966435">
    <property type="protein sequence ID" value="EWC44720.1"/>
    <property type="molecule type" value="Genomic_DNA"/>
</dbReference>
<evidence type="ECO:0000256" key="2">
    <source>
        <dbReference type="ARBA" id="ARBA00022801"/>
    </source>
</evidence>
<comment type="function">
    <text evidence="4">RNA helicase.</text>
</comment>
<dbReference type="OrthoDB" id="9984275at2759"/>
<evidence type="ECO:0000313" key="8">
    <source>
        <dbReference type="Proteomes" id="UP000024837"/>
    </source>
</evidence>
<feature type="domain" description="Helicase ATP-binding" evidence="6">
    <location>
        <begin position="204"/>
        <end position="393"/>
    </location>
</feature>
<feature type="region of interest" description="Disordered" evidence="5">
    <location>
        <begin position="1075"/>
        <end position="1131"/>
    </location>
</feature>
<dbReference type="GO" id="GO:0003723">
    <property type="term" value="F:RNA binding"/>
    <property type="evidence" value="ECO:0007669"/>
    <property type="project" value="UniProtKB-UniRule"/>
</dbReference>
<gene>
    <name evidence="7" type="ORF">DRE_06498</name>
</gene>
<feature type="compositionally biased region" description="Polar residues" evidence="5">
    <location>
        <begin position="888"/>
        <end position="908"/>
    </location>
</feature>
<feature type="compositionally biased region" description="Basic and acidic residues" evidence="5">
    <location>
        <begin position="105"/>
        <end position="114"/>
    </location>
</feature>
<protein>
    <recommendedName>
        <fullName evidence="4">ATP-dependent RNA helicase</fullName>
        <ecNumber evidence="4">3.6.4.13</ecNumber>
    </recommendedName>
</protein>
<dbReference type="EC" id="3.6.4.13" evidence="4"/>
<keyword evidence="8" id="KW-1185">Reference proteome</keyword>
<evidence type="ECO:0000256" key="1">
    <source>
        <dbReference type="ARBA" id="ARBA00022741"/>
    </source>
</evidence>
<dbReference type="GO" id="GO:0003724">
    <property type="term" value="F:RNA helicase activity"/>
    <property type="evidence" value="ECO:0007669"/>
    <property type="project" value="UniProtKB-EC"/>
</dbReference>
<comment type="similarity">
    <text evidence="4">Belongs to the DEAD box helicase family.</text>
</comment>
<dbReference type="SUPFAM" id="SSF52540">
    <property type="entry name" value="P-loop containing nucleoside triphosphate hydrolases"/>
    <property type="match status" value="2"/>
</dbReference>
<feature type="compositionally biased region" description="Polar residues" evidence="5">
    <location>
        <begin position="1095"/>
        <end position="1105"/>
    </location>
</feature>
<feature type="compositionally biased region" description="Basic and acidic residues" evidence="5">
    <location>
        <begin position="1120"/>
        <end position="1131"/>
    </location>
</feature>
<feature type="region of interest" description="Disordered" evidence="5">
    <location>
        <begin position="50"/>
        <end position="129"/>
    </location>
</feature>
<dbReference type="AlphaFoldDB" id="W7I6Z4"/>
<feature type="compositionally biased region" description="Low complexity" evidence="5">
    <location>
        <begin position="1081"/>
        <end position="1094"/>
    </location>
</feature>
<feature type="region of interest" description="Disordered" evidence="5">
    <location>
        <begin position="883"/>
        <end position="1035"/>
    </location>
</feature>
<dbReference type="InterPro" id="IPR027417">
    <property type="entry name" value="P-loop_NTPase"/>
</dbReference>
<evidence type="ECO:0000259" key="6">
    <source>
        <dbReference type="PROSITE" id="PS51192"/>
    </source>
</evidence>
<feature type="compositionally biased region" description="Polar residues" evidence="5">
    <location>
        <begin position="931"/>
        <end position="941"/>
    </location>
</feature>
<dbReference type="GO" id="GO:0016787">
    <property type="term" value="F:hydrolase activity"/>
    <property type="evidence" value="ECO:0007669"/>
    <property type="project" value="UniProtKB-KW"/>
</dbReference>
<feature type="compositionally biased region" description="Acidic residues" evidence="5">
    <location>
        <begin position="957"/>
        <end position="966"/>
    </location>
</feature>
<evidence type="ECO:0000313" key="7">
    <source>
        <dbReference type="EMBL" id="EWC44720.1"/>
    </source>
</evidence>
<keyword evidence="3 4" id="KW-0067">ATP-binding</keyword>
<dbReference type="PANTHER" id="PTHR24031">
    <property type="entry name" value="RNA HELICASE"/>
    <property type="match status" value="1"/>
</dbReference>
<comment type="domain">
    <text evidence="4">The Q motif is unique to and characteristic of the DEAD box family of RNA helicases and controls ATP binding and hydrolysis.</text>
</comment>
<dbReference type="Gene3D" id="3.40.50.300">
    <property type="entry name" value="P-loop containing nucleotide triphosphate hydrolases"/>
    <property type="match status" value="1"/>
</dbReference>
<keyword evidence="1 4" id="KW-0547">Nucleotide-binding</keyword>
<sequence>MLRLNSRLPGKQATSPTAYICQRCFHSSRWSSPSVLSPKPGSYRSYHATTASLDRMQQPYRPGPASRFRMDNGDENAAPYRPRNPYGKPNAYRQRRRDYLEDEEHSSREFDPSRYRAGAPPGLDEAGPDIRTMMANSRASDFARRLHKLRRDELERRDPAVQILSRLQQPNSFEESSLRPVMKKALAKAFPNVKYLSPTQKNLLVLLQEGYSVCATGPPGSGKSFIVTLWLLQMMRSIKSTIMPNGKFRKTPITTAIIFVPHIDLLFQYMHLLTTLYEAFGEPGQAMPPRETIFQGFTRYGKENSAMQSEQISTLEKFPSPHIILTTPNRLLDILNDPDAKNLIDLTSLKVIAADEVDAMTNQRPVSKSLSDMTTKSKRRREMRWGQPTPLEVSIDFILARREMRADQRGETPEPIQFCCISPNLSPVLKSKLTYQKKWVGASDSESNANTLLNLGIQDFSQLFDHEKIDPIVSLPGRIKHHALSVDITSGMMRDIPPYQQDALIRSRDEQAEIQKYVGILKSHKDPRAASMSREALAVEAAQEGILLEEEGSMVQYTYTTGTDHPEFAVHDITTHLPNDFRHTGLPRNIAVEVLDVLLKRENYPERVIMYLSPIAARATFISALREIGFKAEQVRMETCAESGISLGRSDVQLPPAEPKTTPRTRADTTIWVASSVGLRGIDTPHFTHAYIMVPTTGYQKYTQMAGRIARYPFTKQMFGMPEPTGKVTTIFLEEPVGKAEHAPFIDGVIQVDSPVEGLAWRRIHRMYGLCGAKVEPYFGPNEENGVMLRSPQRQLAMFPEMDDEVPWEHEMGEPGTDAASKGFEFLPESKETVEVPGGIDGIASAVEAAVGNRRTEQPQTPEPDAAAIRAELEASISSIDSTADDVVQSSETPVQFNDSQPSQTNGGSPDDGQAPIDEIVQPVSEGASDPDSTVETTAKSSEAPETEDSAAAVAEETQEVEEAEEVEKVEGGELEEAIDGNDSGDAQSAYQPVELQDGPHFVPEDAEVPPVDPTSTESAPADSTLPIDPQIPTDVPLEIAEGVTEEEAREFQEAQDQIFSAFMELNILQEKIRKAREGSESAATSESEAPEQAVESSGATTEGSEVSDEATDSSLDHTLAVEDKPPAEKM</sequence>
<organism evidence="7 8">
    <name type="scientific">Drechslerella stenobrocha 248</name>
    <dbReference type="NCBI Taxonomy" id="1043628"/>
    <lineage>
        <taxon>Eukaryota</taxon>
        <taxon>Fungi</taxon>
        <taxon>Dikarya</taxon>
        <taxon>Ascomycota</taxon>
        <taxon>Pezizomycotina</taxon>
        <taxon>Orbiliomycetes</taxon>
        <taxon>Orbiliales</taxon>
        <taxon>Orbiliaceae</taxon>
        <taxon>Drechslerella</taxon>
    </lineage>
</organism>
<dbReference type="InterPro" id="IPR014001">
    <property type="entry name" value="Helicase_ATP-bd"/>
</dbReference>
<dbReference type="Proteomes" id="UP000024837">
    <property type="component" value="Unassembled WGS sequence"/>
</dbReference>
<name>W7I6Z4_9PEZI</name>
<evidence type="ECO:0000256" key="4">
    <source>
        <dbReference type="RuleBase" id="RU365068"/>
    </source>
</evidence>
<feature type="compositionally biased region" description="Polar residues" evidence="5">
    <location>
        <begin position="364"/>
        <end position="374"/>
    </location>
</feature>
<dbReference type="SMART" id="SM00487">
    <property type="entry name" value="DEXDc"/>
    <property type="match status" value="1"/>
</dbReference>
<keyword evidence="4" id="KW-0694">RNA-binding</keyword>
<dbReference type="Pfam" id="PF00270">
    <property type="entry name" value="DEAD"/>
    <property type="match status" value="1"/>
</dbReference>
<evidence type="ECO:0000256" key="5">
    <source>
        <dbReference type="SAM" id="MobiDB-lite"/>
    </source>
</evidence>
<keyword evidence="4" id="KW-0347">Helicase</keyword>
<dbReference type="HOGENOM" id="CLU_283132_0_0_1"/>
<dbReference type="GO" id="GO:0005524">
    <property type="term" value="F:ATP binding"/>
    <property type="evidence" value="ECO:0007669"/>
    <property type="project" value="UniProtKB-UniRule"/>
</dbReference>